<comment type="similarity">
    <text evidence="1 6">Belongs to the metallo-dependent hydrolases superfamily. Adenine deaminase family.</text>
</comment>
<organism evidence="9 10">
    <name type="scientific">Clostridium disporicum</name>
    <dbReference type="NCBI Taxonomy" id="84024"/>
    <lineage>
        <taxon>Bacteria</taxon>
        <taxon>Bacillati</taxon>
        <taxon>Bacillota</taxon>
        <taxon>Clostridia</taxon>
        <taxon>Eubacteriales</taxon>
        <taxon>Clostridiaceae</taxon>
        <taxon>Clostridium</taxon>
    </lineage>
</organism>
<evidence type="ECO:0000313" key="10">
    <source>
        <dbReference type="Proteomes" id="UP000095594"/>
    </source>
</evidence>
<reference evidence="9 10" key="1">
    <citation type="submission" date="2015-09" db="EMBL/GenBank/DDBJ databases">
        <authorList>
            <consortium name="Pathogen Informatics"/>
        </authorList>
    </citation>
    <scope>NUCLEOTIDE SEQUENCE [LARGE SCALE GENOMIC DNA]</scope>
    <source>
        <strain evidence="9 10">2789STDY5834856</strain>
    </source>
</reference>
<protein>
    <recommendedName>
        <fullName evidence="2 6">Adenine deaminase</fullName>
        <shortName evidence="6">Adenase</shortName>
        <shortName evidence="6">Adenine aminase</shortName>
        <ecNumber evidence="2 6">3.5.4.2</ecNumber>
    </recommendedName>
</protein>
<dbReference type="EMBL" id="CYZX01000024">
    <property type="protein sequence ID" value="CUP05144.1"/>
    <property type="molecule type" value="Genomic_DNA"/>
</dbReference>
<dbReference type="InterPro" id="IPR006679">
    <property type="entry name" value="Adenine_deam"/>
</dbReference>
<comment type="catalytic activity">
    <reaction evidence="5 6">
        <text>adenine + H2O + H(+) = hypoxanthine + NH4(+)</text>
        <dbReference type="Rhea" id="RHEA:23688"/>
        <dbReference type="ChEBI" id="CHEBI:15377"/>
        <dbReference type="ChEBI" id="CHEBI:15378"/>
        <dbReference type="ChEBI" id="CHEBI:16708"/>
        <dbReference type="ChEBI" id="CHEBI:17368"/>
        <dbReference type="ChEBI" id="CHEBI:28938"/>
        <dbReference type="EC" id="3.5.4.2"/>
    </reaction>
</comment>
<dbReference type="Pfam" id="PF01979">
    <property type="entry name" value="Amidohydro_1"/>
    <property type="match status" value="1"/>
</dbReference>
<dbReference type="InterPro" id="IPR032466">
    <property type="entry name" value="Metal_Hydrolase"/>
</dbReference>
<evidence type="ECO:0000256" key="4">
    <source>
        <dbReference type="ARBA" id="ARBA00023211"/>
    </source>
</evidence>
<dbReference type="NCBIfam" id="TIGR01178">
    <property type="entry name" value="ade"/>
    <property type="match status" value="1"/>
</dbReference>
<name>A0A174JZE8_9CLOT</name>
<evidence type="ECO:0000256" key="2">
    <source>
        <dbReference type="ARBA" id="ARBA00012782"/>
    </source>
</evidence>
<keyword evidence="4 6" id="KW-0464">Manganese</keyword>
<gene>
    <name evidence="9" type="primary">adeC</name>
    <name evidence="6" type="synonym">ade</name>
    <name evidence="9" type="ORF">ERS852471_02884</name>
</gene>
<dbReference type="InterPro" id="IPR006680">
    <property type="entry name" value="Amidohydro-rel"/>
</dbReference>
<comment type="cofactor">
    <cofactor evidence="6">
        <name>Mn(2+)</name>
        <dbReference type="ChEBI" id="CHEBI:29035"/>
    </cofactor>
</comment>
<evidence type="ECO:0000256" key="3">
    <source>
        <dbReference type="ARBA" id="ARBA00022801"/>
    </source>
</evidence>
<dbReference type="EC" id="3.5.4.2" evidence="2 6"/>
<evidence type="ECO:0000259" key="8">
    <source>
        <dbReference type="Pfam" id="PF13382"/>
    </source>
</evidence>
<feature type="domain" description="Adenine deaminase C-terminal" evidence="8">
    <location>
        <begin position="416"/>
        <end position="573"/>
    </location>
</feature>
<accession>A0A174JZE8</accession>
<dbReference type="GO" id="GO:0000034">
    <property type="term" value="F:adenine deaminase activity"/>
    <property type="evidence" value="ECO:0007669"/>
    <property type="project" value="UniProtKB-UniRule"/>
</dbReference>
<dbReference type="HAMAP" id="MF_01518">
    <property type="entry name" value="Adenine_deamin"/>
    <property type="match status" value="1"/>
</dbReference>
<evidence type="ECO:0000256" key="1">
    <source>
        <dbReference type="ARBA" id="ARBA00006773"/>
    </source>
</evidence>
<evidence type="ECO:0000313" key="9">
    <source>
        <dbReference type="EMBL" id="CUP05144.1"/>
    </source>
</evidence>
<evidence type="ECO:0000256" key="5">
    <source>
        <dbReference type="ARBA" id="ARBA00047720"/>
    </source>
</evidence>
<dbReference type="OrthoDB" id="9775607at2"/>
<dbReference type="SUPFAM" id="SSF51338">
    <property type="entry name" value="Composite domain of metallo-dependent hydrolases"/>
    <property type="match status" value="1"/>
</dbReference>
<dbReference type="InterPro" id="IPR011059">
    <property type="entry name" value="Metal-dep_hydrolase_composite"/>
</dbReference>
<sequence>MNKDLFVKTIESSAKRRPCDLVIKNITVVDVFQCSTFISDVGISNGYIVGLGEYSGTTEIDGTGKYICPSLIDSHAHIESSLLTPKEYYKCALRHGITSMVIDPHEIANVFGKKGIDFMINSSKDIPFDFYFMLSSCVPATSFENSGAILNSSDLKPYYKNKNILGLAEVMNYPAVLNCEEDMIQKLWDAKENNGVIDGHCAGFNNDMVNIYATANIRTDHESVTYEELIEKVRRGMYVLIREGTVAKNLKDLVHGASIFNSRRLCLCTDDKHIDDLVMNGSIDNSIKLCVNNGLKSEIAIQMATLNPSECYNLRNKGAIAPGYVADFLILDSLEDFSIESVYKNGTLVVKNNELFNMPDEIVEEVNLPTAMNIKELTSEDLKIDISNKDFINVIELIPNKLESNHLKIKIDSLNLKDEFTPLVDENDLLKVSVMERHNNTGNIGLGVLKGLKLNSGAIATTITHDSHNLIVAGTNDSDMIFAVEELKKLGGGIIVVQNGNVLSSIKLEIGGVITGRKAEEVIQDLAKLHDAIDIISPDIDFNPFLTLSFLALPVIPSLKITDKGIFDVEKFKFIPVAE</sequence>
<keyword evidence="3 6" id="KW-0378">Hydrolase</keyword>
<feature type="domain" description="Amidohydrolase-related" evidence="7">
    <location>
        <begin position="66"/>
        <end position="349"/>
    </location>
</feature>
<dbReference type="Gene3D" id="2.30.40.10">
    <property type="entry name" value="Urease, subunit C, domain 1"/>
    <property type="match status" value="1"/>
</dbReference>
<dbReference type="PANTHER" id="PTHR11113">
    <property type="entry name" value="N-ACETYLGLUCOSAMINE-6-PHOSPHATE DEACETYLASE"/>
    <property type="match status" value="1"/>
</dbReference>
<dbReference type="Gene3D" id="3.20.20.140">
    <property type="entry name" value="Metal-dependent hydrolases"/>
    <property type="match status" value="1"/>
</dbReference>
<dbReference type="GO" id="GO:0006146">
    <property type="term" value="P:adenine catabolic process"/>
    <property type="evidence" value="ECO:0007669"/>
    <property type="project" value="InterPro"/>
</dbReference>
<dbReference type="PANTHER" id="PTHR11113:SF2">
    <property type="entry name" value="ADENINE DEAMINASE"/>
    <property type="match status" value="1"/>
</dbReference>
<proteinExistence type="inferred from homology"/>
<evidence type="ECO:0000259" key="7">
    <source>
        <dbReference type="Pfam" id="PF01979"/>
    </source>
</evidence>
<dbReference type="AlphaFoldDB" id="A0A174JZE8"/>
<dbReference type="RefSeq" id="WP_055267728.1">
    <property type="nucleotide sequence ID" value="NZ_CABIXQ010000024.1"/>
</dbReference>
<dbReference type="SUPFAM" id="SSF51556">
    <property type="entry name" value="Metallo-dependent hydrolases"/>
    <property type="match status" value="1"/>
</dbReference>
<dbReference type="Proteomes" id="UP000095594">
    <property type="component" value="Unassembled WGS sequence"/>
</dbReference>
<evidence type="ECO:0000256" key="6">
    <source>
        <dbReference type="HAMAP-Rule" id="MF_01518"/>
    </source>
</evidence>
<dbReference type="Pfam" id="PF13382">
    <property type="entry name" value="Adenine_deam_C"/>
    <property type="match status" value="1"/>
</dbReference>
<dbReference type="InterPro" id="IPR026912">
    <property type="entry name" value="Adenine_deam_C"/>
</dbReference>
<dbReference type="CDD" id="cd01295">
    <property type="entry name" value="AdeC"/>
    <property type="match status" value="1"/>
</dbReference>